<gene>
    <name evidence="2" type="ORF">HJG52_16815</name>
</gene>
<evidence type="ECO:0000259" key="1">
    <source>
        <dbReference type="Pfam" id="PF11575"/>
    </source>
</evidence>
<evidence type="ECO:0000313" key="2">
    <source>
        <dbReference type="EMBL" id="NNM47655.1"/>
    </source>
</evidence>
<dbReference type="Pfam" id="PF11575">
    <property type="entry name" value="FhuF_C"/>
    <property type="match status" value="1"/>
</dbReference>
<sequence>MWAQVWQAQVRGGEDPTAPWRAELAAGTQRQYRQPAPVAMPAAFVLQWFLEVAAVPAVYAAWHSAVVLDPLRAGLSFELEPRQLYPVTVQLRSAAATPALLDERLELAHAAYRSAATEFARTYRSEANLGERTRLGMVDDVWAMADARARGQGPPGRVSCCFIYALPGVHECTGCPRLRRRQPASGA</sequence>
<reference evidence="2 3" key="1">
    <citation type="submission" date="2020-04" db="EMBL/GenBank/DDBJ databases">
        <title>Knoellia sp. isolate from air conditioner.</title>
        <authorList>
            <person name="Chea S."/>
            <person name="Kim D.-U."/>
        </authorList>
    </citation>
    <scope>NUCLEOTIDE SEQUENCE [LARGE SCALE GENOMIC DNA]</scope>
    <source>
        <strain evidence="2 3">DB2414S</strain>
    </source>
</reference>
<dbReference type="RefSeq" id="WP_171244774.1">
    <property type="nucleotide sequence ID" value="NZ_JABEPQ010000004.1"/>
</dbReference>
<feature type="domain" description="Ferric siderophore reductase C-terminal" evidence="1">
    <location>
        <begin position="157"/>
        <end position="177"/>
    </location>
</feature>
<dbReference type="AlphaFoldDB" id="A0A849HI78"/>
<organism evidence="2 3">
    <name type="scientific">Knoellia koreensis</name>
    <dbReference type="NCBI Taxonomy" id="2730921"/>
    <lineage>
        <taxon>Bacteria</taxon>
        <taxon>Bacillati</taxon>
        <taxon>Actinomycetota</taxon>
        <taxon>Actinomycetes</taxon>
        <taxon>Micrococcales</taxon>
        <taxon>Intrasporangiaceae</taxon>
        <taxon>Knoellia</taxon>
    </lineage>
</organism>
<proteinExistence type="predicted"/>
<evidence type="ECO:0000313" key="3">
    <source>
        <dbReference type="Proteomes" id="UP000588586"/>
    </source>
</evidence>
<dbReference type="Proteomes" id="UP000588586">
    <property type="component" value="Unassembled WGS sequence"/>
</dbReference>
<comment type="caution">
    <text evidence="2">The sequence shown here is derived from an EMBL/GenBank/DDBJ whole genome shotgun (WGS) entry which is preliminary data.</text>
</comment>
<keyword evidence="3" id="KW-1185">Reference proteome</keyword>
<protein>
    <submittedName>
        <fullName evidence="2">(2Fe-2S)-binding protein</fullName>
    </submittedName>
</protein>
<accession>A0A849HI78</accession>
<dbReference type="EMBL" id="JABEPQ010000004">
    <property type="protein sequence ID" value="NNM47655.1"/>
    <property type="molecule type" value="Genomic_DNA"/>
</dbReference>
<dbReference type="GO" id="GO:0051537">
    <property type="term" value="F:2 iron, 2 sulfur cluster binding"/>
    <property type="evidence" value="ECO:0007669"/>
    <property type="project" value="InterPro"/>
</dbReference>
<dbReference type="InterPro" id="IPR024726">
    <property type="entry name" value="FhuF_C"/>
</dbReference>
<name>A0A849HI78_9MICO</name>